<comment type="caution">
    <text evidence="1">The sequence shown here is derived from an EMBL/GenBank/DDBJ whole genome shotgun (WGS) entry which is preliminary data.</text>
</comment>
<dbReference type="PANTHER" id="PTHR34613:SF1">
    <property type="entry name" value="SLL6017 PROTEIN"/>
    <property type="match status" value="1"/>
</dbReference>
<reference evidence="1 2" key="1">
    <citation type="journal article" date="2019" name="Int. J. Syst. Evol. Microbiol.">
        <title>The Global Catalogue of Microorganisms (GCM) 10K type strain sequencing project: providing services to taxonomists for standard genome sequencing and annotation.</title>
        <authorList>
            <consortium name="The Broad Institute Genomics Platform"/>
            <consortium name="The Broad Institute Genome Sequencing Center for Infectious Disease"/>
            <person name="Wu L."/>
            <person name="Ma J."/>
        </authorList>
    </citation>
    <scope>NUCLEOTIDE SEQUENCE [LARGE SCALE GENOMIC DNA]</scope>
    <source>
        <strain evidence="1 2">JCM 4524</strain>
    </source>
</reference>
<name>A0ABN3QZW5_9ACTN</name>
<accession>A0ABN3QZW5</accession>
<gene>
    <name evidence="1" type="ORF">GCM10010307_39390</name>
</gene>
<dbReference type="PANTHER" id="PTHR34613">
    <property type="entry name" value="SLL0800 PROTEIN"/>
    <property type="match status" value="1"/>
</dbReference>
<dbReference type="EMBL" id="BAAASJ010000037">
    <property type="protein sequence ID" value="GAA2639787.1"/>
    <property type="molecule type" value="Genomic_DNA"/>
</dbReference>
<keyword evidence="2" id="KW-1185">Reference proteome</keyword>
<protein>
    <recommendedName>
        <fullName evidence="3">Resolvase/invertase-type recombinase catalytic domain-containing protein</fullName>
    </recommendedName>
</protein>
<evidence type="ECO:0008006" key="3">
    <source>
        <dbReference type="Google" id="ProtNLM"/>
    </source>
</evidence>
<dbReference type="Proteomes" id="UP001500151">
    <property type="component" value="Unassembled WGS sequence"/>
</dbReference>
<proteinExistence type="predicted"/>
<evidence type="ECO:0000313" key="2">
    <source>
        <dbReference type="Proteomes" id="UP001500151"/>
    </source>
</evidence>
<evidence type="ECO:0000313" key="1">
    <source>
        <dbReference type="EMBL" id="GAA2639787.1"/>
    </source>
</evidence>
<sequence>MAVDLSFYKSPIFEEARDEGRAQGQAQGRAQSRAEDILDVFDVRGLDVPEPVRERITNCDDPETLRHWHRRAVIVRSADEIFTDE</sequence>
<organism evidence="1 2">
    <name type="scientific">Streptomyces vastus</name>
    <dbReference type="NCBI Taxonomy" id="285451"/>
    <lineage>
        <taxon>Bacteria</taxon>
        <taxon>Bacillati</taxon>
        <taxon>Actinomycetota</taxon>
        <taxon>Actinomycetes</taxon>
        <taxon>Kitasatosporales</taxon>
        <taxon>Streptomycetaceae</taxon>
        <taxon>Streptomyces</taxon>
    </lineage>
</organism>